<keyword evidence="1" id="KW-1133">Transmembrane helix</keyword>
<reference evidence="2 3" key="1">
    <citation type="submission" date="2020-09" db="EMBL/GenBank/DDBJ databases">
        <title>Genomic characterization of a novel Parvarchaeota family in acid mine drainage sediments.</title>
        <authorList>
            <person name="Luo Z.-H."/>
        </authorList>
    </citation>
    <scope>NUCLEOTIDE SEQUENCE [LARGE SCALE GENOMIC DNA]</scope>
    <source>
        <strain evidence="2">MAS1_bins.189</strain>
    </source>
</reference>
<evidence type="ECO:0000313" key="2">
    <source>
        <dbReference type="EMBL" id="MBE5728251.1"/>
    </source>
</evidence>
<feature type="transmembrane region" description="Helical" evidence="1">
    <location>
        <begin position="37"/>
        <end position="58"/>
    </location>
</feature>
<evidence type="ECO:0000256" key="1">
    <source>
        <dbReference type="SAM" id="Phobius"/>
    </source>
</evidence>
<proteinExistence type="predicted"/>
<accession>A0A8T3URH9</accession>
<gene>
    <name evidence="2" type="ORF">IHE51_00085</name>
</gene>
<dbReference type="Proteomes" id="UP000718571">
    <property type="component" value="Unassembled WGS sequence"/>
</dbReference>
<feature type="transmembrane region" description="Helical" evidence="1">
    <location>
        <begin position="5"/>
        <end position="25"/>
    </location>
</feature>
<comment type="caution">
    <text evidence="2">The sequence shown here is derived from an EMBL/GenBank/DDBJ whole genome shotgun (WGS) entry which is preliminary data.</text>
</comment>
<evidence type="ECO:0000313" key="3">
    <source>
        <dbReference type="Proteomes" id="UP000718571"/>
    </source>
</evidence>
<keyword evidence="1" id="KW-0472">Membrane</keyword>
<dbReference type="EMBL" id="JADFAR010000002">
    <property type="protein sequence ID" value="MBE5728251.1"/>
    <property type="molecule type" value="Genomic_DNA"/>
</dbReference>
<protein>
    <submittedName>
        <fullName evidence="2">Uncharacterized protein</fullName>
    </submittedName>
</protein>
<name>A0A8T3URH9_9ARCH</name>
<organism evidence="2 3">
    <name type="scientific">Candidatus Acidifodinimicrobium mancum</name>
    <dbReference type="NCBI Taxonomy" id="2898728"/>
    <lineage>
        <taxon>Archaea</taxon>
        <taxon>Candidatus Parvarchaeota</taxon>
        <taxon>Candidatus Acidifodinimicrobiaceae</taxon>
        <taxon>Candidatus Acidifodinimicrobium</taxon>
    </lineage>
</organism>
<dbReference type="AlphaFoldDB" id="A0A8T3URH9"/>
<keyword evidence="1" id="KW-0812">Transmembrane</keyword>
<sequence>MRGSLILIGFIIIVIGAIPLMHFSLPYVTTLLSSLNSMIPGGAGLIVFIGVILLIIGLI</sequence>